<name>A0A0F4YE48_RASE3</name>
<gene>
    <name evidence="1" type="ORF">T310_9938</name>
</gene>
<protein>
    <submittedName>
        <fullName evidence="1">Uncharacterized protein</fullName>
    </submittedName>
</protein>
<evidence type="ECO:0000313" key="1">
    <source>
        <dbReference type="EMBL" id="KKA16462.1"/>
    </source>
</evidence>
<dbReference type="AlphaFoldDB" id="A0A0F4YE48"/>
<dbReference type="GeneID" id="25321852"/>
<dbReference type="RefSeq" id="XP_013323074.1">
    <property type="nucleotide sequence ID" value="XM_013467620.1"/>
</dbReference>
<comment type="caution">
    <text evidence="1">The sequence shown here is derived from an EMBL/GenBank/DDBJ whole genome shotgun (WGS) entry which is preliminary data.</text>
</comment>
<accession>A0A0F4YE48</accession>
<dbReference type="OrthoDB" id="4482003at2759"/>
<sequence>MRPLKQLDAKLVEKIDLSPTPTDYADETYDAIKRMVTGCGLEDVGNSYLLATSMKREDYGTMEQYINAFRQAVKKANRVDGTYIQPLAVTLLMLRGIQNKLPMWVTTSHRRPEPGKMTEIELLELCEKAIAPSSSRSATQSSPNAALEVAVLRERLQASQNALAARTGRTTARTVIYAYTLFERWQTAQPPWDRKSEDTRPAIRRVGIRTGRYETLQTYASSSEIPIMPGDLLDRFKEKCLMERRILNPVKLSRFPLGAGSAAQANMRPVRWIFTTAVLTIASTEGSNEANREGAL</sequence>
<keyword evidence="2" id="KW-1185">Reference proteome</keyword>
<dbReference type="Proteomes" id="UP000053958">
    <property type="component" value="Unassembled WGS sequence"/>
</dbReference>
<organism evidence="1 2">
    <name type="scientific">Rasamsonia emersonii (strain ATCC 16479 / CBS 393.64 / IMI 116815)</name>
    <dbReference type="NCBI Taxonomy" id="1408163"/>
    <lineage>
        <taxon>Eukaryota</taxon>
        <taxon>Fungi</taxon>
        <taxon>Dikarya</taxon>
        <taxon>Ascomycota</taxon>
        <taxon>Pezizomycotina</taxon>
        <taxon>Eurotiomycetes</taxon>
        <taxon>Eurotiomycetidae</taxon>
        <taxon>Eurotiales</taxon>
        <taxon>Trichocomaceae</taxon>
        <taxon>Rasamsonia</taxon>
    </lineage>
</organism>
<reference evidence="1 2" key="1">
    <citation type="submission" date="2015-04" db="EMBL/GenBank/DDBJ databases">
        <authorList>
            <person name="Heijne W.H."/>
            <person name="Fedorova N.D."/>
            <person name="Nierman W.C."/>
            <person name="Vollebregt A.W."/>
            <person name="Zhao Z."/>
            <person name="Wu L."/>
            <person name="Kumar M."/>
            <person name="Stam H."/>
            <person name="van den Berg M.A."/>
            <person name="Pel H.J."/>
        </authorList>
    </citation>
    <scope>NUCLEOTIDE SEQUENCE [LARGE SCALE GENOMIC DNA]</scope>
    <source>
        <strain evidence="1 2">CBS 393.64</strain>
    </source>
</reference>
<evidence type="ECO:0000313" key="2">
    <source>
        <dbReference type="Proteomes" id="UP000053958"/>
    </source>
</evidence>
<dbReference type="EMBL" id="LASV01000765">
    <property type="protein sequence ID" value="KKA16462.1"/>
    <property type="molecule type" value="Genomic_DNA"/>
</dbReference>
<dbReference type="STRING" id="1408163.A0A0F4YE48"/>
<proteinExistence type="predicted"/>